<comment type="subcellular location">
    <subcellularLocation>
        <location evidence="1">Membrane</location>
        <topology evidence="1">Multi-pass membrane protein</topology>
    </subcellularLocation>
</comment>
<organism evidence="9 10">
    <name type="scientific">Simonsiella muelleri ATCC 29453</name>
    <dbReference type="NCBI Taxonomy" id="641147"/>
    <lineage>
        <taxon>Bacteria</taxon>
        <taxon>Pseudomonadati</taxon>
        <taxon>Pseudomonadota</taxon>
        <taxon>Betaproteobacteria</taxon>
        <taxon>Neisseriales</taxon>
        <taxon>Neisseriaceae</taxon>
        <taxon>Simonsiella</taxon>
    </lineage>
</organism>
<dbReference type="SUPFAM" id="SSF81338">
    <property type="entry name" value="Aquaporin-like"/>
    <property type="match status" value="1"/>
</dbReference>
<dbReference type="GO" id="GO:0005886">
    <property type="term" value="C:plasma membrane"/>
    <property type="evidence" value="ECO:0007669"/>
    <property type="project" value="TreeGrafter"/>
</dbReference>
<feature type="transmembrane region" description="Helical" evidence="8">
    <location>
        <begin position="216"/>
        <end position="240"/>
    </location>
</feature>
<evidence type="ECO:0000256" key="5">
    <source>
        <dbReference type="ARBA" id="ARBA00022989"/>
    </source>
</evidence>
<feature type="transmembrane region" description="Helical" evidence="8">
    <location>
        <begin position="134"/>
        <end position="152"/>
    </location>
</feature>
<dbReference type="EMBL" id="ADCY02000034">
    <property type="protein sequence ID" value="EJZ50214.1"/>
    <property type="molecule type" value="Genomic_DNA"/>
</dbReference>
<evidence type="ECO:0000256" key="2">
    <source>
        <dbReference type="ARBA" id="ARBA00006175"/>
    </source>
</evidence>
<comment type="similarity">
    <text evidence="2 7">Belongs to the MIP/aquaporin (TC 1.A.8) family.</text>
</comment>
<dbReference type="Pfam" id="PF00230">
    <property type="entry name" value="MIP"/>
    <property type="match status" value="1"/>
</dbReference>
<feature type="transmembrane region" description="Helical" evidence="8">
    <location>
        <begin position="6"/>
        <end position="27"/>
    </location>
</feature>
<dbReference type="KEGG" id="smur:BWP33_05325"/>
<feature type="transmembrane region" description="Helical" evidence="8">
    <location>
        <begin position="82"/>
        <end position="104"/>
    </location>
</feature>
<dbReference type="GO" id="GO:0015254">
    <property type="term" value="F:glycerol channel activity"/>
    <property type="evidence" value="ECO:0007669"/>
    <property type="project" value="TreeGrafter"/>
</dbReference>
<dbReference type="InterPro" id="IPR022357">
    <property type="entry name" value="MIP_CS"/>
</dbReference>
<evidence type="ECO:0000256" key="1">
    <source>
        <dbReference type="ARBA" id="ARBA00004141"/>
    </source>
</evidence>
<proteinExistence type="inferred from homology"/>
<evidence type="ECO:0000256" key="4">
    <source>
        <dbReference type="ARBA" id="ARBA00022692"/>
    </source>
</evidence>
<dbReference type="STRING" id="641147.HMPREF9021_01040"/>
<dbReference type="PROSITE" id="PS00221">
    <property type="entry name" value="MIP"/>
    <property type="match status" value="1"/>
</dbReference>
<dbReference type="HOGENOM" id="CLU_020019_9_2_4"/>
<dbReference type="Gene3D" id="1.20.1080.10">
    <property type="entry name" value="Glycerol uptake facilitator protein"/>
    <property type="match status" value="1"/>
</dbReference>
<dbReference type="PANTHER" id="PTHR43829">
    <property type="entry name" value="AQUAPORIN OR AQUAGLYCEROPORIN RELATED"/>
    <property type="match status" value="1"/>
</dbReference>
<keyword evidence="10" id="KW-1185">Reference proteome</keyword>
<dbReference type="PANTHER" id="PTHR43829:SF9">
    <property type="entry name" value="AQUAPORIN-9"/>
    <property type="match status" value="1"/>
</dbReference>
<dbReference type="Proteomes" id="UP000017813">
    <property type="component" value="Unassembled WGS sequence"/>
</dbReference>
<gene>
    <name evidence="9" type="ORF">HMPREF9021_01040</name>
</gene>
<protein>
    <submittedName>
        <fullName evidence="9">MIP family channel protein</fullName>
    </submittedName>
</protein>
<dbReference type="InterPro" id="IPR050363">
    <property type="entry name" value="MIP/Aquaporin"/>
</dbReference>
<dbReference type="PRINTS" id="PR00783">
    <property type="entry name" value="MINTRINSICP"/>
</dbReference>
<comment type="caution">
    <text evidence="9">The sequence shown here is derived from an EMBL/GenBank/DDBJ whole genome shotgun (WGS) entry which is preliminary data.</text>
</comment>
<evidence type="ECO:0000256" key="3">
    <source>
        <dbReference type="ARBA" id="ARBA00022448"/>
    </source>
</evidence>
<evidence type="ECO:0000256" key="8">
    <source>
        <dbReference type="SAM" id="Phobius"/>
    </source>
</evidence>
<dbReference type="eggNOG" id="COG0580">
    <property type="taxonomic scope" value="Bacteria"/>
</dbReference>
<feature type="transmembrane region" description="Helical" evidence="8">
    <location>
        <begin position="172"/>
        <end position="195"/>
    </location>
</feature>
<name>U6Q2Z3_9NEIS</name>
<keyword evidence="4 7" id="KW-0812">Transmembrane</keyword>
<sequence>MNIFLAEFIGTALLMLLGNGVVASCVLKGTKASGSGWMVITTAWAFAVFVGVTVAAPVSGAHLNPAVTLALAVKGGISWGLLPIYFAGEFLGAAFGAFLVWLMFRDHFAMTEDNGAKQACFCTSPAIRRTSSNLMSEIIGTFVLMYTILHFADGSANIAGEIAPIGLGTLGGLNVAILVWVIGLSLGSTTGYAINPARDLSPRLVMRLVQPQLNPDWQYAWIPVVGPFVGGVLAVLVSFIY</sequence>
<feature type="transmembrane region" description="Helical" evidence="8">
    <location>
        <begin position="39"/>
        <end position="62"/>
    </location>
</feature>
<dbReference type="InterPro" id="IPR000425">
    <property type="entry name" value="MIP"/>
</dbReference>
<reference evidence="9 10" key="1">
    <citation type="submission" date="2010-03" db="EMBL/GenBank/DDBJ databases">
        <authorList>
            <consortium name="The Broad Institute Genome Sequencing Platform"/>
            <person name="Ward D."/>
            <person name="Earl A."/>
            <person name="Feldgarden M."/>
            <person name="Gevers D."/>
            <person name="Young S."/>
            <person name="Zeng Q."/>
            <person name="Koehrsen M."/>
            <person name="Alvarado L."/>
            <person name="Berlin A.M."/>
            <person name="Borenstein D."/>
            <person name="Chapman S.B."/>
            <person name="Chen Z."/>
            <person name="Engels R."/>
            <person name="Freedman E."/>
            <person name="Gellesch M."/>
            <person name="Goldberg J."/>
            <person name="Griggs A."/>
            <person name="Gujja S."/>
            <person name="Heilman E.R."/>
            <person name="Heiman D.I."/>
            <person name="Hepburn T.A."/>
            <person name="Howarth C."/>
            <person name="Jen D."/>
            <person name="Larson L."/>
            <person name="Mehta T."/>
            <person name="Park D."/>
            <person name="Pearson M."/>
            <person name="Richards J."/>
            <person name="Roberts A."/>
            <person name="Saif S."/>
            <person name="Shea T.D."/>
            <person name="Shenoy N."/>
            <person name="Sisk P."/>
            <person name="Stolte C."/>
            <person name="Sykes S.N."/>
            <person name="Walk T."/>
            <person name="White J."/>
            <person name="Yandava C."/>
            <person name="Izard J."/>
            <person name="Baranova O.V."/>
            <person name="Blanton J.M."/>
            <person name="Tanner A.C."/>
            <person name="Dewhirst F."/>
            <person name="Haas B."/>
            <person name="Nusbaum C."/>
            <person name="Birren B."/>
        </authorList>
    </citation>
    <scope>NUCLEOTIDE SEQUENCE [LARGE SCALE GENOMIC DNA]</scope>
    <source>
        <strain evidence="9 10">ATCC 29453</strain>
    </source>
</reference>
<accession>U6Q2Z3</accession>
<keyword evidence="5 8" id="KW-1133">Transmembrane helix</keyword>
<keyword evidence="3 7" id="KW-0813">Transport</keyword>
<dbReference type="InterPro" id="IPR023271">
    <property type="entry name" value="Aquaporin-like"/>
</dbReference>
<evidence type="ECO:0000313" key="9">
    <source>
        <dbReference type="EMBL" id="EJZ50214.1"/>
    </source>
</evidence>
<evidence type="ECO:0000313" key="10">
    <source>
        <dbReference type="Proteomes" id="UP000017813"/>
    </source>
</evidence>
<dbReference type="OrthoDB" id="9807293at2"/>
<keyword evidence="6 8" id="KW-0472">Membrane</keyword>
<dbReference type="AlphaFoldDB" id="U6Q2Z3"/>
<evidence type="ECO:0000256" key="6">
    <source>
        <dbReference type="ARBA" id="ARBA00023136"/>
    </source>
</evidence>
<evidence type="ECO:0000256" key="7">
    <source>
        <dbReference type="RuleBase" id="RU000477"/>
    </source>
</evidence>
<dbReference type="RefSeq" id="WP_002642016.1">
    <property type="nucleotide sequence ID" value="NZ_CP019448.1"/>
</dbReference>
<reference evidence="9 10" key="2">
    <citation type="submission" date="2011-10" db="EMBL/GenBank/DDBJ databases">
        <title>The Genome Sequence of Simonsiella muelleri ATCC 29453.</title>
        <authorList>
            <consortium name="The Broad Institute Genome Sequencing Platform"/>
            <consortium name="The Broad Institute Genome Sequencing Center for Infectious Disease"/>
            <person name="Earl A."/>
            <person name="Ward D."/>
            <person name="Feldgarden M."/>
            <person name="Gevers D."/>
            <person name="Izard J."/>
            <person name="Baranova O.V."/>
            <person name="Blanton J.M."/>
            <person name="Tanner A.C."/>
            <person name="Dewhirst F."/>
            <person name="Young S.K."/>
            <person name="Zeng Q."/>
            <person name="Gargeya S."/>
            <person name="Fitzgerald M."/>
            <person name="Haas B."/>
            <person name="Abouelleil A."/>
            <person name="Alvarado L."/>
            <person name="Arachchi H.M."/>
            <person name="Berlin A."/>
            <person name="Brown A."/>
            <person name="Chapman S.B."/>
            <person name="Chen Z."/>
            <person name="Dunbar C."/>
            <person name="Freedman E."/>
            <person name="Gearin G."/>
            <person name="Goldberg J."/>
            <person name="Griggs A."/>
            <person name="Gujja S."/>
            <person name="Heiman D."/>
            <person name="Howarth C."/>
            <person name="Larson L."/>
            <person name="Lui A."/>
            <person name="MacDonald P.J.P."/>
            <person name="Montmayeur A."/>
            <person name="Murphy C."/>
            <person name="Neiman D."/>
            <person name="Pearson M."/>
            <person name="Priest M."/>
            <person name="Roberts A."/>
            <person name="Saif S."/>
            <person name="Shea T."/>
            <person name="Shenoy N."/>
            <person name="Sisk P."/>
            <person name="Stolte C."/>
            <person name="Sykes S."/>
            <person name="Wortman J."/>
            <person name="Nusbaum C."/>
            <person name="Birren B."/>
        </authorList>
    </citation>
    <scope>NUCLEOTIDE SEQUENCE [LARGE SCALE GENOMIC DNA]</scope>
    <source>
        <strain evidence="9 10">ATCC 29453</strain>
    </source>
</reference>